<dbReference type="NCBIfam" id="TIGR00099">
    <property type="entry name" value="Cof-subfamily"/>
    <property type="match status" value="1"/>
</dbReference>
<dbReference type="InterPro" id="IPR000150">
    <property type="entry name" value="Cof"/>
</dbReference>
<reference evidence="1 2" key="1">
    <citation type="journal article" date="2015" name="Genome Announc.">
        <title>Expanding the biotechnology potential of lactobacilli through comparative genomics of 213 strains and associated genera.</title>
        <authorList>
            <person name="Sun Z."/>
            <person name="Harris H.M."/>
            <person name="McCann A."/>
            <person name="Guo C."/>
            <person name="Argimon S."/>
            <person name="Zhang W."/>
            <person name="Yang X."/>
            <person name="Jeffery I.B."/>
            <person name="Cooney J.C."/>
            <person name="Kagawa T.F."/>
            <person name="Liu W."/>
            <person name="Song Y."/>
            <person name="Salvetti E."/>
            <person name="Wrobel A."/>
            <person name="Rasinkangas P."/>
            <person name="Parkhill J."/>
            <person name="Rea M.C."/>
            <person name="O'Sullivan O."/>
            <person name="Ritari J."/>
            <person name="Douillard F.P."/>
            <person name="Paul Ross R."/>
            <person name="Yang R."/>
            <person name="Briner A.E."/>
            <person name="Felis G.E."/>
            <person name="de Vos W.M."/>
            <person name="Barrangou R."/>
            <person name="Klaenhammer T.R."/>
            <person name="Caufield P.W."/>
            <person name="Cui Y."/>
            <person name="Zhang H."/>
            <person name="O'Toole P.W."/>
        </authorList>
    </citation>
    <scope>NUCLEOTIDE SEQUENCE [LARGE SCALE GENOMIC DNA]</scope>
    <source>
        <strain evidence="1 2">DSM 20183</strain>
    </source>
</reference>
<dbReference type="EMBL" id="AZDG01000001">
    <property type="protein sequence ID" value="KRK65790.1"/>
    <property type="molecule type" value="Genomic_DNA"/>
</dbReference>
<dbReference type="InterPro" id="IPR036412">
    <property type="entry name" value="HAD-like_sf"/>
</dbReference>
<dbReference type="RefSeq" id="WP_083480707.1">
    <property type="nucleotide sequence ID" value="NZ_AZDG01000001.1"/>
</dbReference>
<keyword evidence="2" id="KW-1185">Reference proteome</keyword>
<dbReference type="STRING" id="1423811.FC72_GL000235"/>
<accession>A0A0R1J2W4</accession>
<dbReference type="Gene3D" id="3.40.50.1000">
    <property type="entry name" value="HAD superfamily/HAD-like"/>
    <property type="match status" value="1"/>
</dbReference>
<dbReference type="GO" id="GO:0005829">
    <property type="term" value="C:cytosol"/>
    <property type="evidence" value="ECO:0007669"/>
    <property type="project" value="TreeGrafter"/>
</dbReference>
<dbReference type="PANTHER" id="PTHR10000:SF8">
    <property type="entry name" value="HAD SUPERFAMILY HYDROLASE-LIKE, TYPE 3"/>
    <property type="match status" value="1"/>
</dbReference>
<dbReference type="NCBIfam" id="TIGR01484">
    <property type="entry name" value="HAD-SF-IIB"/>
    <property type="match status" value="1"/>
</dbReference>
<dbReference type="InterPro" id="IPR023214">
    <property type="entry name" value="HAD_sf"/>
</dbReference>
<evidence type="ECO:0000313" key="1">
    <source>
        <dbReference type="EMBL" id="KRK65790.1"/>
    </source>
</evidence>
<dbReference type="Proteomes" id="UP000050929">
    <property type="component" value="Unassembled WGS sequence"/>
</dbReference>
<protein>
    <submittedName>
        <fullName evidence="1">HAD superfamily hydrolase</fullName>
    </submittedName>
</protein>
<dbReference type="Pfam" id="PF08282">
    <property type="entry name" value="Hydrolase_3"/>
    <property type="match status" value="1"/>
</dbReference>
<dbReference type="PATRIC" id="fig|1423811.3.peg.234"/>
<keyword evidence="1" id="KW-0378">Hydrolase</keyword>
<dbReference type="InterPro" id="IPR006379">
    <property type="entry name" value="HAD-SF_hydro_IIB"/>
</dbReference>
<dbReference type="Gene3D" id="3.30.1240.10">
    <property type="match status" value="1"/>
</dbReference>
<evidence type="ECO:0000313" key="2">
    <source>
        <dbReference type="Proteomes" id="UP000050929"/>
    </source>
</evidence>
<dbReference type="SFLD" id="SFLDS00003">
    <property type="entry name" value="Haloacid_Dehalogenase"/>
    <property type="match status" value="1"/>
</dbReference>
<organism evidence="1 2">
    <name type="scientific">Companilactobacillus tucceti DSM 20183</name>
    <dbReference type="NCBI Taxonomy" id="1423811"/>
    <lineage>
        <taxon>Bacteria</taxon>
        <taxon>Bacillati</taxon>
        <taxon>Bacillota</taxon>
        <taxon>Bacilli</taxon>
        <taxon>Lactobacillales</taxon>
        <taxon>Lactobacillaceae</taxon>
        <taxon>Companilactobacillus</taxon>
    </lineage>
</organism>
<dbReference type="AlphaFoldDB" id="A0A0R1J2W4"/>
<sequence>MKLVITDLDSTFLDKDKNYNVEHFDKIKQELKKRNIDFAACTGKQAEKVEEIMGSDIWIVGDGGARIKHDGKFYYKNLIPNKLGQEFISALQNLKIDFNIVASTEDRSYIPTGRSEAEINRIKKSYHLVTEISDFKKITQDFTKISVYDANANTFDYCHRLDNFKDRLFIVAPEPTWIDVSNFGAHKGTGIEKLQSILNCSKEDTICFGDGYNDLEMFNQSGIKFAMGNAFDDVKDKADFVIKTNNEDGVLRALDKLLMI</sequence>
<name>A0A0R1J2W4_9LACO</name>
<dbReference type="PANTHER" id="PTHR10000">
    <property type="entry name" value="PHOSPHOSERINE PHOSPHATASE"/>
    <property type="match status" value="1"/>
</dbReference>
<dbReference type="GO" id="GO:0016791">
    <property type="term" value="F:phosphatase activity"/>
    <property type="evidence" value="ECO:0007669"/>
    <property type="project" value="TreeGrafter"/>
</dbReference>
<proteinExistence type="predicted"/>
<dbReference type="SFLD" id="SFLDG01140">
    <property type="entry name" value="C2.B:_Phosphomannomutase_and_P"/>
    <property type="match status" value="1"/>
</dbReference>
<dbReference type="SUPFAM" id="SSF56784">
    <property type="entry name" value="HAD-like"/>
    <property type="match status" value="1"/>
</dbReference>
<comment type="caution">
    <text evidence="1">The sequence shown here is derived from an EMBL/GenBank/DDBJ whole genome shotgun (WGS) entry which is preliminary data.</text>
</comment>
<dbReference type="GO" id="GO:0000287">
    <property type="term" value="F:magnesium ion binding"/>
    <property type="evidence" value="ECO:0007669"/>
    <property type="project" value="TreeGrafter"/>
</dbReference>
<dbReference type="OrthoDB" id="9814970at2"/>
<gene>
    <name evidence="1" type="ORF">FC72_GL000235</name>
</gene>